<dbReference type="Proteomes" id="UP000011922">
    <property type="component" value="Unassembled WGS sequence"/>
</dbReference>
<feature type="binding site" evidence="4">
    <location>
        <begin position="9"/>
        <end position="10"/>
    </location>
    <ligand>
        <name>1-deoxy-D-xylulose 5-phosphate</name>
        <dbReference type="ChEBI" id="CHEBI:57792"/>
    </ligand>
</feature>
<dbReference type="SUPFAM" id="SSF63892">
    <property type="entry name" value="Pyridoxine 5'-phosphate synthase"/>
    <property type="match status" value="1"/>
</dbReference>
<dbReference type="OrthoDB" id="9806590at2"/>
<dbReference type="InterPro" id="IPR036130">
    <property type="entry name" value="Pyridoxine-5'_phos_synth"/>
</dbReference>
<evidence type="ECO:0000313" key="7">
    <source>
        <dbReference type="Proteomes" id="UP000011922"/>
    </source>
</evidence>
<dbReference type="PANTHER" id="PTHR30456">
    <property type="entry name" value="PYRIDOXINE 5'-PHOSPHATE SYNTHASE"/>
    <property type="match status" value="1"/>
</dbReference>
<evidence type="ECO:0000256" key="4">
    <source>
        <dbReference type="HAMAP-Rule" id="MF_00279"/>
    </source>
</evidence>
<feature type="binding site" evidence="4">
    <location>
        <position position="45"/>
    </location>
    <ligand>
        <name>1-deoxy-D-xylulose 5-phosphate</name>
        <dbReference type="ChEBI" id="CHEBI:57792"/>
    </ligand>
</feature>
<dbReference type="GO" id="GO:0005829">
    <property type="term" value="C:cytosol"/>
    <property type="evidence" value="ECO:0007669"/>
    <property type="project" value="TreeGrafter"/>
</dbReference>
<dbReference type="GO" id="GO:0008615">
    <property type="term" value="P:pyridoxine biosynthetic process"/>
    <property type="evidence" value="ECO:0007669"/>
    <property type="project" value="UniProtKB-UniRule"/>
</dbReference>
<dbReference type="CDD" id="cd00003">
    <property type="entry name" value="PNPsynthase"/>
    <property type="match status" value="1"/>
</dbReference>
<feature type="binding site" evidence="4">
    <location>
        <position position="18"/>
    </location>
    <ligand>
        <name>3-amino-2-oxopropyl phosphate</name>
        <dbReference type="ChEBI" id="CHEBI:57279"/>
    </ligand>
</feature>
<evidence type="ECO:0000256" key="5">
    <source>
        <dbReference type="NCBIfam" id="TIGR00559"/>
    </source>
</evidence>
<feature type="binding site" evidence="4">
    <location>
        <position position="50"/>
    </location>
    <ligand>
        <name>1-deoxy-D-xylulose 5-phosphate</name>
        <dbReference type="ChEBI" id="CHEBI:57792"/>
    </ligand>
</feature>
<feature type="active site" description="Proton acceptor" evidence="4">
    <location>
        <position position="43"/>
    </location>
</feature>
<feature type="binding site" evidence="4">
    <location>
        <begin position="212"/>
        <end position="213"/>
    </location>
    <ligand>
        <name>3-amino-2-oxopropyl phosphate</name>
        <dbReference type="ChEBI" id="CHEBI:57279"/>
    </ligand>
</feature>
<evidence type="ECO:0000256" key="3">
    <source>
        <dbReference type="ARBA" id="ARBA00023096"/>
    </source>
</evidence>
<comment type="similarity">
    <text evidence="4">Belongs to the PNP synthase family.</text>
</comment>
<comment type="subcellular location">
    <subcellularLocation>
        <location evidence="4">Cytoplasm</location>
    </subcellularLocation>
</comment>
<feature type="active site" description="Proton acceptor" evidence="4">
    <location>
        <position position="70"/>
    </location>
</feature>
<dbReference type="NCBIfam" id="TIGR00559">
    <property type="entry name" value="pdxJ"/>
    <property type="match status" value="1"/>
</dbReference>
<gene>
    <name evidence="4" type="primary">pdxJ</name>
    <name evidence="6" type="ORF">PCS_00268</name>
</gene>
<dbReference type="Gene3D" id="3.20.20.70">
    <property type="entry name" value="Aldolase class I"/>
    <property type="match status" value="1"/>
</dbReference>
<dbReference type="UniPathway" id="UPA00244">
    <property type="reaction ID" value="UER00313"/>
</dbReference>
<dbReference type="InterPro" id="IPR013785">
    <property type="entry name" value="Aldolase_TIM"/>
</dbReference>
<organism evidence="6 7">
    <name type="scientific">Desulfocurvibacter africanus PCS</name>
    <dbReference type="NCBI Taxonomy" id="1262666"/>
    <lineage>
        <taxon>Bacteria</taxon>
        <taxon>Pseudomonadati</taxon>
        <taxon>Thermodesulfobacteriota</taxon>
        <taxon>Desulfovibrionia</taxon>
        <taxon>Desulfovibrionales</taxon>
        <taxon>Desulfovibrionaceae</taxon>
        <taxon>Desulfocurvibacter</taxon>
    </lineage>
</organism>
<name>M5Q3L1_DESAF</name>
<feature type="site" description="Transition state stabilizer" evidence="4">
    <location>
        <position position="151"/>
    </location>
</feature>
<dbReference type="NCBIfam" id="NF003625">
    <property type="entry name" value="PRK05265.1-3"/>
    <property type="match status" value="1"/>
</dbReference>
<keyword evidence="3 4" id="KW-0664">Pyridoxine biosynthesis</keyword>
<accession>M5Q3L1</accession>
<dbReference type="Pfam" id="PF03740">
    <property type="entry name" value="PdxJ"/>
    <property type="match status" value="1"/>
</dbReference>
<protein>
    <recommendedName>
        <fullName evidence="4 5">Pyridoxine 5'-phosphate synthase</fullName>
        <shortName evidence="4">PNP synthase</shortName>
        <ecNumber evidence="4 5">2.6.99.2</ecNumber>
    </recommendedName>
</protein>
<dbReference type="RefSeq" id="WP_005983272.1">
    <property type="nucleotide sequence ID" value="NZ_AOSV01000003.1"/>
</dbReference>
<feature type="binding site" evidence="4">
    <location>
        <position position="100"/>
    </location>
    <ligand>
        <name>1-deoxy-D-xylulose 5-phosphate</name>
        <dbReference type="ChEBI" id="CHEBI:57792"/>
    </ligand>
</feature>
<dbReference type="PANTHER" id="PTHR30456:SF0">
    <property type="entry name" value="PYRIDOXINE 5'-PHOSPHATE SYNTHASE"/>
    <property type="match status" value="1"/>
</dbReference>
<evidence type="ECO:0000256" key="2">
    <source>
        <dbReference type="ARBA" id="ARBA00022679"/>
    </source>
</evidence>
<dbReference type="GO" id="GO:0033856">
    <property type="term" value="F:pyridoxine 5'-phosphate synthase activity"/>
    <property type="evidence" value="ECO:0007669"/>
    <property type="project" value="UniProtKB-UniRule"/>
</dbReference>
<dbReference type="EMBL" id="AOSV01000003">
    <property type="protein sequence ID" value="EMG38638.1"/>
    <property type="molecule type" value="Genomic_DNA"/>
</dbReference>
<dbReference type="NCBIfam" id="NF003627">
    <property type="entry name" value="PRK05265.1-5"/>
    <property type="match status" value="1"/>
</dbReference>
<dbReference type="HAMAP" id="MF_00279">
    <property type="entry name" value="PdxJ"/>
    <property type="match status" value="1"/>
</dbReference>
<dbReference type="EC" id="2.6.99.2" evidence="4 5"/>
<comment type="pathway">
    <text evidence="4">Cofactor biosynthesis; pyridoxine 5'-phosphate biosynthesis; pyridoxine 5'-phosphate from D-erythrose 4-phosphate: step 5/5.</text>
</comment>
<comment type="catalytic activity">
    <reaction evidence="4">
        <text>3-amino-2-oxopropyl phosphate + 1-deoxy-D-xylulose 5-phosphate = pyridoxine 5'-phosphate + phosphate + 2 H2O + H(+)</text>
        <dbReference type="Rhea" id="RHEA:15265"/>
        <dbReference type="ChEBI" id="CHEBI:15377"/>
        <dbReference type="ChEBI" id="CHEBI:15378"/>
        <dbReference type="ChEBI" id="CHEBI:43474"/>
        <dbReference type="ChEBI" id="CHEBI:57279"/>
        <dbReference type="ChEBI" id="CHEBI:57792"/>
        <dbReference type="ChEBI" id="CHEBI:58589"/>
        <dbReference type="EC" id="2.6.99.2"/>
    </reaction>
</comment>
<keyword evidence="2 4" id="KW-0808">Transferase</keyword>
<feature type="binding site" evidence="4">
    <location>
        <position position="7"/>
    </location>
    <ligand>
        <name>3-amino-2-oxopropyl phosphate</name>
        <dbReference type="ChEBI" id="CHEBI:57279"/>
    </ligand>
</feature>
<feature type="binding site" evidence="4">
    <location>
        <position position="191"/>
    </location>
    <ligand>
        <name>3-amino-2-oxopropyl phosphate</name>
        <dbReference type="ChEBI" id="CHEBI:57279"/>
    </ligand>
</feature>
<proteinExistence type="inferred from homology"/>
<evidence type="ECO:0000313" key="6">
    <source>
        <dbReference type="EMBL" id="EMG38638.1"/>
    </source>
</evidence>
<evidence type="ECO:0000256" key="1">
    <source>
        <dbReference type="ARBA" id="ARBA00022490"/>
    </source>
</evidence>
<dbReference type="InterPro" id="IPR004569">
    <property type="entry name" value="PyrdxlP_synth_PdxJ"/>
</dbReference>
<dbReference type="PATRIC" id="fig|1262666.3.peg.267"/>
<sequence>MPVLAVNIDHVATLRQARKGIEPEPVTAAALAELAGAQGIIVHLREDRRHIQDRDVQLLRQTVQTKFNLEMAATREMQCIALATRPDTVCLVPEKREELTTEGGLNLLGREKELAEYIAPLRDAGILISLFIDADQAQIDAAGAIAPEFIEIHTGHFADAKGRKRALELERIISGIVRAQGLGIKVNLGHGLNYNNVQAFRGISGISEYSIGHSIMSRAVLVGLERAVREMAAIVEGFAE</sequence>
<comment type="caution">
    <text evidence="6">The sequence shown here is derived from an EMBL/GenBank/DDBJ whole genome shotgun (WGS) entry which is preliminary data.</text>
</comment>
<keyword evidence="1 4" id="KW-0963">Cytoplasm</keyword>
<dbReference type="AlphaFoldDB" id="M5Q3L1"/>
<feature type="active site" description="Proton donor" evidence="4">
    <location>
        <position position="190"/>
    </location>
</feature>
<comment type="function">
    <text evidence="4">Catalyzes the complicated ring closure reaction between the two acyclic compounds 1-deoxy-D-xylulose-5-phosphate (DXP) and 3-amino-2-oxopropyl phosphate (1-amino-acetone-3-phosphate or AAP) to form pyridoxine 5'-phosphate (PNP) and inorganic phosphate.</text>
</comment>
<reference evidence="6 7" key="1">
    <citation type="journal article" date="2013" name="Genome Announc.">
        <title>Draft Genome Sequence for Desulfovibrio africanus Strain PCS.</title>
        <authorList>
            <person name="Brown S.D."/>
            <person name="Utturkar S.M."/>
            <person name="Arkin A.P."/>
            <person name="Deutschbauer A.M."/>
            <person name="Elias D.A."/>
            <person name="Hazen T.C."/>
            <person name="Chakraborty R."/>
        </authorList>
    </citation>
    <scope>NUCLEOTIDE SEQUENCE [LARGE SCALE GENOMIC DNA]</scope>
    <source>
        <strain evidence="6 7">PCS</strain>
    </source>
</reference>
<comment type="subunit">
    <text evidence="4">Homooctamer; tetramer of dimers.</text>
</comment>